<protein>
    <submittedName>
        <fullName evidence="1">Uncharacterized protein</fullName>
    </submittedName>
</protein>
<dbReference type="AlphaFoldDB" id="A0A834DNJ3"/>
<comment type="caution">
    <text evidence="1">The sequence shown here is derived from an EMBL/GenBank/DDBJ whole genome shotgun (WGS) entry which is preliminary data.</text>
</comment>
<gene>
    <name evidence="1" type="ORF">HJG60_008583</name>
</gene>
<proteinExistence type="predicted"/>
<evidence type="ECO:0000313" key="1">
    <source>
        <dbReference type="EMBL" id="KAF6084307.1"/>
    </source>
</evidence>
<dbReference type="Proteomes" id="UP000664940">
    <property type="component" value="Unassembled WGS sequence"/>
</dbReference>
<evidence type="ECO:0000313" key="2">
    <source>
        <dbReference type="Proteomes" id="UP000664940"/>
    </source>
</evidence>
<accession>A0A834DNJ3</accession>
<sequence length="155" mass="16612">MSLCDTGHPDASQPMPEAPHIYLAHSLSLSPAVVGNLLVSGLDLGNDAIQVQEAAVVHGQHHGHVRDLSLQITNLLFIQLPAEVDLISQPFQEGLQLYFVHASFIHVPSMRTNSSSVCLLSSSSYLFFKSSTSPSMLPNSASSPSFSWASVSSCH</sequence>
<dbReference type="EMBL" id="JABVXQ010000012">
    <property type="protein sequence ID" value="KAF6084307.1"/>
    <property type="molecule type" value="Genomic_DNA"/>
</dbReference>
<reference evidence="1 2" key="1">
    <citation type="journal article" date="2020" name="Nature">
        <title>Six reference-quality genomes reveal evolution of bat adaptations.</title>
        <authorList>
            <person name="Jebb D."/>
            <person name="Huang Z."/>
            <person name="Pippel M."/>
            <person name="Hughes G.M."/>
            <person name="Lavrichenko K."/>
            <person name="Devanna P."/>
            <person name="Winkler S."/>
            <person name="Jermiin L.S."/>
            <person name="Skirmuntt E.C."/>
            <person name="Katzourakis A."/>
            <person name="Burkitt-Gray L."/>
            <person name="Ray D.A."/>
            <person name="Sullivan K.A.M."/>
            <person name="Roscito J.G."/>
            <person name="Kirilenko B.M."/>
            <person name="Davalos L.M."/>
            <person name="Corthals A.P."/>
            <person name="Power M.L."/>
            <person name="Jones G."/>
            <person name="Ransome R.D."/>
            <person name="Dechmann D.K.N."/>
            <person name="Locatelli A.G."/>
            <person name="Puechmaille S.J."/>
            <person name="Fedrigo O."/>
            <person name="Jarvis E.D."/>
            <person name="Hiller M."/>
            <person name="Vernes S.C."/>
            <person name="Myers E.W."/>
            <person name="Teeling E.C."/>
        </authorList>
    </citation>
    <scope>NUCLEOTIDE SEQUENCE [LARGE SCALE GENOMIC DNA]</scope>
    <source>
        <strain evidence="1">Bat1K_MPI-CBG_1</strain>
    </source>
</reference>
<organism evidence="1 2">
    <name type="scientific">Phyllostomus discolor</name>
    <name type="common">pale spear-nosed bat</name>
    <dbReference type="NCBI Taxonomy" id="89673"/>
    <lineage>
        <taxon>Eukaryota</taxon>
        <taxon>Metazoa</taxon>
        <taxon>Chordata</taxon>
        <taxon>Craniata</taxon>
        <taxon>Vertebrata</taxon>
        <taxon>Euteleostomi</taxon>
        <taxon>Mammalia</taxon>
        <taxon>Eutheria</taxon>
        <taxon>Laurasiatheria</taxon>
        <taxon>Chiroptera</taxon>
        <taxon>Yangochiroptera</taxon>
        <taxon>Phyllostomidae</taxon>
        <taxon>Phyllostominae</taxon>
        <taxon>Phyllostomus</taxon>
    </lineage>
</organism>
<name>A0A834DNJ3_9CHIR</name>